<gene>
    <name evidence="2" type="ORF">SAMN05444365_11349</name>
</gene>
<feature type="domain" description="VOC" evidence="1">
    <location>
        <begin position="6"/>
        <end position="126"/>
    </location>
</feature>
<dbReference type="PANTHER" id="PTHR21366">
    <property type="entry name" value="GLYOXALASE FAMILY PROTEIN"/>
    <property type="match status" value="1"/>
</dbReference>
<dbReference type="InterPro" id="IPR050383">
    <property type="entry name" value="GlyoxalaseI/FosfomycinResist"/>
</dbReference>
<dbReference type="SUPFAM" id="SSF54593">
    <property type="entry name" value="Glyoxalase/Bleomycin resistance protein/Dihydroxybiphenyl dioxygenase"/>
    <property type="match status" value="1"/>
</dbReference>
<reference evidence="3" key="1">
    <citation type="submission" date="2016-10" db="EMBL/GenBank/DDBJ databases">
        <authorList>
            <person name="Varghese N."/>
            <person name="Submissions S."/>
        </authorList>
    </citation>
    <scope>NUCLEOTIDE SEQUENCE [LARGE SCALE GENOMIC DNA]</scope>
    <source>
        <strain evidence="3">DSM 45245</strain>
    </source>
</reference>
<protein>
    <submittedName>
        <fullName evidence="2">Catechol 2,3-dioxygenase</fullName>
    </submittedName>
</protein>
<dbReference type="Gene3D" id="3.10.180.10">
    <property type="entry name" value="2,3-Dihydroxybiphenyl 1,2-Dioxygenase, domain 1"/>
    <property type="match status" value="1"/>
</dbReference>
<proteinExistence type="predicted"/>
<dbReference type="AlphaFoldDB" id="A0A1H3SR23"/>
<dbReference type="EMBL" id="FNPH01000013">
    <property type="protein sequence ID" value="SDZ40150.1"/>
    <property type="molecule type" value="Genomic_DNA"/>
</dbReference>
<dbReference type="Pfam" id="PF00903">
    <property type="entry name" value="Glyoxalase"/>
    <property type="match status" value="1"/>
</dbReference>
<evidence type="ECO:0000313" key="2">
    <source>
        <dbReference type="EMBL" id="SDZ40150.1"/>
    </source>
</evidence>
<dbReference type="GO" id="GO:0051213">
    <property type="term" value="F:dioxygenase activity"/>
    <property type="evidence" value="ECO:0007669"/>
    <property type="project" value="UniProtKB-KW"/>
</dbReference>
<name>A0A1H3SR23_9ACTN</name>
<dbReference type="CDD" id="cd07253">
    <property type="entry name" value="GLOD5"/>
    <property type="match status" value="1"/>
</dbReference>
<keyword evidence="2" id="KW-0560">Oxidoreductase</keyword>
<dbReference type="PROSITE" id="PS51819">
    <property type="entry name" value="VOC"/>
    <property type="match status" value="1"/>
</dbReference>
<evidence type="ECO:0000259" key="1">
    <source>
        <dbReference type="PROSITE" id="PS51819"/>
    </source>
</evidence>
<evidence type="ECO:0000313" key="3">
    <source>
        <dbReference type="Proteomes" id="UP000242415"/>
    </source>
</evidence>
<dbReference type="STRING" id="405436.SAMN05444365_11349"/>
<dbReference type="InterPro" id="IPR029068">
    <property type="entry name" value="Glyas_Bleomycin-R_OHBP_Dase"/>
</dbReference>
<organism evidence="2 3">
    <name type="scientific">Micromonospora pattaloongensis</name>
    <dbReference type="NCBI Taxonomy" id="405436"/>
    <lineage>
        <taxon>Bacteria</taxon>
        <taxon>Bacillati</taxon>
        <taxon>Actinomycetota</taxon>
        <taxon>Actinomycetes</taxon>
        <taxon>Micromonosporales</taxon>
        <taxon>Micromonosporaceae</taxon>
        <taxon>Micromonospora</taxon>
    </lineage>
</organism>
<dbReference type="PANTHER" id="PTHR21366:SF14">
    <property type="entry name" value="GLYOXALASE DOMAIN-CONTAINING PROTEIN 5"/>
    <property type="match status" value="1"/>
</dbReference>
<accession>A0A1H3SR23</accession>
<dbReference type="InterPro" id="IPR004360">
    <property type="entry name" value="Glyas_Fos-R_dOase_dom"/>
</dbReference>
<keyword evidence="3" id="KW-1185">Reference proteome</keyword>
<dbReference type="RefSeq" id="WP_217634918.1">
    <property type="nucleotide sequence ID" value="NZ_FNPH01000013.1"/>
</dbReference>
<sequence length="128" mass="13927">MIRIERVDHLVLTVADIDRTVAFYSRVLGMEAVTFSGGRRALAFGNQKINLHPQGKRITPDAHRPTPGSADVCLVTETPLDEVMAHLAGCGVPIEEGPVPRTGALGPITSVYVRDPDRNLVEISVYPR</sequence>
<keyword evidence="2" id="KW-0223">Dioxygenase</keyword>
<dbReference type="InterPro" id="IPR037523">
    <property type="entry name" value="VOC_core"/>
</dbReference>
<dbReference type="Proteomes" id="UP000242415">
    <property type="component" value="Unassembled WGS sequence"/>
</dbReference>